<feature type="transmembrane region" description="Helical" evidence="1">
    <location>
        <begin position="239"/>
        <end position="259"/>
    </location>
</feature>
<feature type="transmembrane region" description="Helical" evidence="1">
    <location>
        <begin position="35"/>
        <end position="59"/>
    </location>
</feature>
<dbReference type="GO" id="GO:0016747">
    <property type="term" value="F:acyltransferase activity, transferring groups other than amino-acyl groups"/>
    <property type="evidence" value="ECO:0007669"/>
    <property type="project" value="InterPro"/>
</dbReference>
<evidence type="ECO:0000259" key="2">
    <source>
        <dbReference type="Pfam" id="PF01757"/>
    </source>
</evidence>
<keyword evidence="4" id="KW-1185">Reference proteome</keyword>
<name>A0A2T0SF69_9ACTN</name>
<organism evidence="3 4">
    <name type="scientific">Pseudosporangium ferrugineum</name>
    <dbReference type="NCBI Taxonomy" id="439699"/>
    <lineage>
        <taxon>Bacteria</taxon>
        <taxon>Bacillati</taxon>
        <taxon>Actinomycetota</taxon>
        <taxon>Actinomycetes</taxon>
        <taxon>Micromonosporales</taxon>
        <taxon>Micromonosporaceae</taxon>
        <taxon>Pseudosporangium</taxon>
    </lineage>
</organism>
<sequence length="353" mass="38332">MTGLRFVAAFLVFGFHVHTERLVADGPARTAMEWVFSPGAAGVSFFFVLSGFVLTWSARPGDTARRFWRRRAARIYPDHLATWLVAVALAVAGGSGVALAVWLPNLLLVQAWSPDLDVFFGLNTVSWSLACEVFFYALFPVLYLLLPRLPGRALWPATAAALSLVWLVPVAAHALPLADRYWFIWVFPVSRLPEFAAGMLLARIVQEGRWPRRFGLAPATALAIAAYLGSRWLPDDFRIVAATVIPLALLVAAVAAADVAGTPSPWRSSRWVRLGELSYAFYLVHQLVLRLVVHVAGTGHPAAAGLGIALVSLALALAGSWLLHEGVENPAIRLLLRRRTPPATAGSAPKPRT</sequence>
<dbReference type="Pfam" id="PF01757">
    <property type="entry name" value="Acyl_transf_3"/>
    <property type="match status" value="1"/>
</dbReference>
<keyword evidence="1" id="KW-0472">Membrane</keyword>
<dbReference type="InterPro" id="IPR002656">
    <property type="entry name" value="Acyl_transf_3_dom"/>
</dbReference>
<feature type="transmembrane region" description="Helical" evidence="1">
    <location>
        <begin position="124"/>
        <end position="146"/>
    </location>
</feature>
<dbReference type="PANTHER" id="PTHR23028:SF53">
    <property type="entry name" value="ACYL_TRANSF_3 DOMAIN-CONTAINING PROTEIN"/>
    <property type="match status" value="1"/>
</dbReference>
<feature type="domain" description="Acyltransferase 3" evidence="2">
    <location>
        <begin position="3"/>
        <end position="324"/>
    </location>
</feature>
<dbReference type="EMBL" id="PVZG01000002">
    <property type="protein sequence ID" value="PRY32051.1"/>
    <property type="molecule type" value="Genomic_DNA"/>
</dbReference>
<evidence type="ECO:0000313" key="3">
    <source>
        <dbReference type="EMBL" id="PRY32051.1"/>
    </source>
</evidence>
<dbReference type="PANTHER" id="PTHR23028">
    <property type="entry name" value="ACETYLTRANSFERASE"/>
    <property type="match status" value="1"/>
</dbReference>
<dbReference type="OrthoDB" id="9796461at2"/>
<keyword evidence="1" id="KW-0812">Transmembrane</keyword>
<dbReference type="InterPro" id="IPR050879">
    <property type="entry name" value="Acyltransferase_3"/>
</dbReference>
<accession>A0A2T0SF69</accession>
<keyword evidence="1" id="KW-1133">Transmembrane helix</keyword>
<comment type="caution">
    <text evidence="3">The sequence shown here is derived from an EMBL/GenBank/DDBJ whole genome shotgun (WGS) entry which is preliminary data.</text>
</comment>
<feature type="transmembrane region" description="Helical" evidence="1">
    <location>
        <begin position="80"/>
        <end position="104"/>
    </location>
</feature>
<feature type="transmembrane region" description="Helical" evidence="1">
    <location>
        <begin position="153"/>
        <end position="175"/>
    </location>
</feature>
<dbReference type="Proteomes" id="UP000239209">
    <property type="component" value="Unassembled WGS sequence"/>
</dbReference>
<evidence type="ECO:0000313" key="4">
    <source>
        <dbReference type="Proteomes" id="UP000239209"/>
    </source>
</evidence>
<protein>
    <submittedName>
        <fullName evidence="3">Peptidoglycan/LPS O-acetylase OafA/YrhL</fullName>
    </submittedName>
</protein>
<dbReference type="AlphaFoldDB" id="A0A2T0SF69"/>
<feature type="transmembrane region" description="Helical" evidence="1">
    <location>
        <begin position="214"/>
        <end position="233"/>
    </location>
</feature>
<proteinExistence type="predicted"/>
<dbReference type="RefSeq" id="WP_158277713.1">
    <property type="nucleotide sequence ID" value="NZ_PVZG01000002.1"/>
</dbReference>
<gene>
    <name evidence="3" type="ORF">CLV70_102262</name>
</gene>
<dbReference type="GO" id="GO:0016020">
    <property type="term" value="C:membrane"/>
    <property type="evidence" value="ECO:0007669"/>
    <property type="project" value="TreeGrafter"/>
</dbReference>
<dbReference type="GO" id="GO:0009103">
    <property type="term" value="P:lipopolysaccharide biosynthetic process"/>
    <property type="evidence" value="ECO:0007669"/>
    <property type="project" value="TreeGrafter"/>
</dbReference>
<feature type="transmembrane region" description="Helical" evidence="1">
    <location>
        <begin position="303"/>
        <end position="323"/>
    </location>
</feature>
<evidence type="ECO:0000256" key="1">
    <source>
        <dbReference type="SAM" id="Phobius"/>
    </source>
</evidence>
<reference evidence="3 4" key="1">
    <citation type="submission" date="2018-03" db="EMBL/GenBank/DDBJ databases">
        <title>Genomic Encyclopedia of Archaeal and Bacterial Type Strains, Phase II (KMG-II): from individual species to whole genera.</title>
        <authorList>
            <person name="Goeker M."/>
        </authorList>
    </citation>
    <scope>NUCLEOTIDE SEQUENCE [LARGE SCALE GENOMIC DNA]</scope>
    <source>
        <strain evidence="3 4">DSM 45348</strain>
    </source>
</reference>